<sequence>MVVLACTHQSGQTPRSIAPVRTPLPVFYHALSRTKHAAMFEQTGSLPPPPRADRPVGLCTARAVFVSFKPDNEKQTTFCHAHRLRCGGRLHLDMKPCTNAPYAGDVGGRVVGGRADVSFRLLHHIVDDTALRGWWGGAGLPAARASSARSVLFWHRSSRTFWTAVLTAVLARSTTEVRHLPAARRTPPDARLFISSIYSYTRTLPHAGRAHRALKAFSPDSFRTARKPPTRHTAPAHYFHLLETPYATYPNPRRPGPHRSIASKYIAMRHAPSTSSKNVFSTPVTCVPALRARNKVCHPSADQIAIGDVAGGIISRKFAHALCAKNSQVTDPRCLHDTFFVNYDDDEPWWRHTTDATSPGP</sequence>
<evidence type="ECO:0000313" key="1">
    <source>
        <dbReference type="EMBL" id="KJA15727.1"/>
    </source>
</evidence>
<dbReference type="AlphaFoldDB" id="A0A0D2KMC8"/>
<proteinExistence type="predicted"/>
<dbReference type="Proteomes" id="UP000054270">
    <property type="component" value="Unassembled WGS sequence"/>
</dbReference>
<gene>
    <name evidence="1" type="ORF">HYPSUDRAFT_207656</name>
</gene>
<keyword evidence="2" id="KW-1185">Reference proteome</keyword>
<dbReference type="EMBL" id="KN817637">
    <property type="protein sequence ID" value="KJA15727.1"/>
    <property type="molecule type" value="Genomic_DNA"/>
</dbReference>
<protein>
    <submittedName>
        <fullName evidence="1">Uncharacterized protein</fullName>
    </submittedName>
</protein>
<reference evidence="2" key="1">
    <citation type="submission" date="2014-04" db="EMBL/GenBank/DDBJ databases">
        <title>Evolutionary Origins and Diversification of the Mycorrhizal Mutualists.</title>
        <authorList>
            <consortium name="DOE Joint Genome Institute"/>
            <consortium name="Mycorrhizal Genomics Consortium"/>
            <person name="Kohler A."/>
            <person name="Kuo A."/>
            <person name="Nagy L.G."/>
            <person name="Floudas D."/>
            <person name="Copeland A."/>
            <person name="Barry K.W."/>
            <person name="Cichocki N."/>
            <person name="Veneault-Fourrey C."/>
            <person name="LaButti K."/>
            <person name="Lindquist E.A."/>
            <person name="Lipzen A."/>
            <person name="Lundell T."/>
            <person name="Morin E."/>
            <person name="Murat C."/>
            <person name="Riley R."/>
            <person name="Ohm R."/>
            <person name="Sun H."/>
            <person name="Tunlid A."/>
            <person name="Henrissat B."/>
            <person name="Grigoriev I.V."/>
            <person name="Hibbett D.S."/>
            <person name="Martin F."/>
        </authorList>
    </citation>
    <scope>NUCLEOTIDE SEQUENCE [LARGE SCALE GENOMIC DNA]</scope>
    <source>
        <strain evidence="2">FD-334 SS-4</strain>
    </source>
</reference>
<name>A0A0D2KMC8_HYPSF</name>
<accession>A0A0D2KMC8</accession>
<organism evidence="1 2">
    <name type="scientific">Hypholoma sublateritium (strain FD-334 SS-4)</name>
    <dbReference type="NCBI Taxonomy" id="945553"/>
    <lineage>
        <taxon>Eukaryota</taxon>
        <taxon>Fungi</taxon>
        <taxon>Dikarya</taxon>
        <taxon>Basidiomycota</taxon>
        <taxon>Agaricomycotina</taxon>
        <taxon>Agaricomycetes</taxon>
        <taxon>Agaricomycetidae</taxon>
        <taxon>Agaricales</taxon>
        <taxon>Agaricineae</taxon>
        <taxon>Strophariaceae</taxon>
        <taxon>Hypholoma</taxon>
    </lineage>
</organism>
<evidence type="ECO:0000313" key="2">
    <source>
        <dbReference type="Proteomes" id="UP000054270"/>
    </source>
</evidence>